<dbReference type="AlphaFoldDB" id="A0A3E4LTH9"/>
<protein>
    <submittedName>
        <fullName evidence="1">Uncharacterized protein</fullName>
    </submittedName>
</protein>
<organism evidence="1 4">
    <name type="scientific">[Ruminococcus] lactaris</name>
    <dbReference type="NCBI Taxonomy" id="46228"/>
    <lineage>
        <taxon>Bacteria</taxon>
        <taxon>Bacillati</taxon>
        <taxon>Bacillota</taxon>
        <taxon>Clostridia</taxon>
        <taxon>Lachnospirales</taxon>
        <taxon>Lachnospiraceae</taxon>
        <taxon>Mediterraneibacter</taxon>
    </lineage>
</organism>
<dbReference type="EMBL" id="QRMI01000033">
    <property type="protein sequence ID" value="RHJ59045.1"/>
    <property type="molecule type" value="Genomic_DNA"/>
</dbReference>
<accession>A0A3E4LTH9</accession>
<reference evidence="4 5" key="1">
    <citation type="submission" date="2018-08" db="EMBL/GenBank/DDBJ databases">
        <title>A genome reference for cultivated species of the human gut microbiota.</title>
        <authorList>
            <person name="Zou Y."/>
            <person name="Xue W."/>
            <person name="Luo G."/>
        </authorList>
    </citation>
    <scope>NUCLEOTIDE SEQUENCE [LARGE SCALE GENOMIC DNA]</scope>
    <source>
        <strain evidence="3 6">AM09-9</strain>
        <strain evidence="2 5">AM25-1LB</strain>
        <strain evidence="1 4">TF11-7</strain>
    </source>
</reference>
<dbReference type="EMBL" id="QRHG01000014">
    <property type="protein sequence ID" value="RHF60843.1"/>
    <property type="molecule type" value="Genomic_DNA"/>
</dbReference>
<dbReference type="Proteomes" id="UP000260793">
    <property type="component" value="Unassembled WGS sequence"/>
</dbReference>
<comment type="caution">
    <text evidence="1">The sequence shown here is derived from an EMBL/GenBank/DDBJ whole genome shotgun (WGS) entry which is preliminary data.</text>
</comment>
<dbReference type="EMBL" id="QSQN01000013">
    <property type="protein sequence ID" value="RGK40585.1"/>
    <property type="molecule type" value="Genomic_DNA"/>
</dbReference>
<dbReference type="Proteomes" id="UP000285832">
    <property type="component" value="Unassembled WGS sequence"/>
</dbReference>
<name>A0A3E4LTH9_9FIRM</name>
<evidence type="ECO:0000313" key="2">
    <source>
        <dbReference type="EMBL" id="RHF60843.1"/>
    </source>
</evidence>
<sequence length="59" mass="7070">MGKKAVLRITKEREVRHQEPVSDLLTSSGIFCKIRIDKVKEKRFSVVSYDRMELYIWKK</sequence>
<gene>
    <name evidence="3" type="ORF">DW116_11150</name>
    <name evidence="2" type="ORF">DW672_06960</name>
    <name evidence="1" type="ORF">DXD17_06350</name>
</gene>
<dbReference type="Proteomes" id="UP000284902">
    <property type="component" value="Unassembled WGS sequence"/>
</dbReference>
<evidence type="ECO:0000313" key="6">
    <source>
        <dbReference type="Proteomes" id="UP000285832"/>
    </source>
</evidence>
<evidence type="ECO:0000313" key="1">
    <source>
        <dbReference type="EMBL" id="RGK40585.1"/>
    </source>
</evidence>
<evidence type="ECO:0000313" key="3">
    <source>
        <dbReference type="EMBL" id="RHJ59045.1"/>
    </source>
</evidence>
<proteinExistence type="predicted"/>
<evidence type="ECO:0000313" key="4">
    <source>
        <dbReference type="Proteomes" id="UP000260793"/>
    </source>
</evidence>
<evidence type="ECO:0000313" key="5">
    <source>
        <dbReference type="Proteomes" id="UP000284902"/>
    </source>
</evidence>